<evidence type="ECO:0000313" key="3">
    <source>
        <dbReference type="Proteomes" id="UP001150062"/>
    </source>
</evidence>
<dbReference type="EMBL" id="JAOAOG010000233">
    <property type="protein sequence ID" value="KAJ6238363.1"/>
    <property type="molecule type" value="Genomic_DNA"/>
</dbReference>
<dbReference type="InterPro" id="IPR052523">
    <property type="entry name" value="Trichothecene_AcTrans"/>
</dbReference>
<organism evidence="2 3">
    <name type="scientific">Anaeramoeba flamelloides</name>
    <dbReference type="NCBI Taxonomy" id="1746091"/>
    <lineage>
        <taxon>Eukaryota</taxon>
        <taxon>Metamonada</taxon>
        <taxon>Anaeramoebidae</taxon>
        <taxon>Anaeramoeba</taxon>
    </lineage>
</organism>
<dbReference type="Proteomes" id="UP001150062">
    <property type="component" value="Unassembled WGS sequence"/>
</dbReference>
<dbReference type="Gene3D" id="3.40.630.30">
    <property type="match status" value="1"/>
</dbReference>
<dbReference type="PANTHER" id="PTHR42791">
    <property type="entry name" value="GNAT FAMILY ACETYLTRANSFERASE"/>
    <property type="match status" value="1"/>
</dbReference>
<protein>
    <submittedName>
        <fullName evidence="2">Gnat family acetyltransferase</fullName>
    </submittedName>
</protein>
<comment type="caution">
    <text evidence="2">The sequence shown here is derived from an EMBL/GenBank/DDBJ whole genome shotgun (WGS) entry which is preliminary data.</text>
</comment>
<feature type="domain" description="N-acetyltransferase" evidence="1">
    <location>
        <begin position="108"/>
        <end position="257"/>
    </location>
</feature>
<reference evidence="2" key="1">
    <citation type="submission" date="2022-08" db="EMBL/GenBank/DDBJ databases">
        <title>Novel sulfate-reducing endosymbionts in the free-living metamonad Anaeramoeba.</title>
        <authorList>
            <person name="Jerlstrom-Hultqvist J."/>
            <person name="Cepicka I."/>
            <person name="Gallot-Lavallee L."/>
            <person name="Salas-Leiva D."/>
            <person name="Curtis B.A."/>
            <person name="Zahonova K."/>
            <person name="Pipaliya S."/>
            <person name="Dacks J."/>
            <person name="Roger A.J."/>
        </authorList>
    </citation>
    <scope>NUCLEOTIDE SEQUENCE</scope>
    <source>
        <strain evidence="2">Schooner1</strain>
    </source>
</reference>
<sequence>MVLFIIALLLIIGTILALHILFRRSAPKLTDQQLKEALTKSEKKMKTELSEKVKINKRLAAEEKNAIGQAFASGIDYQWISYHNLHNECLRLATDNINSALNCGSIYGDILELRNDQDKLLGLAALAHPGHNFTYLQYARSMGFKIPYYMRRKAKKEGWGEVVTAKLNLFSTDIMKFHKEHFKKIDHWYVMILGVVESAQGQGVGSTLLDCVLALAHQSGHPVYLECHEDNVKFYQKRGFKTIKVLTIKPKEKKSLPKLTEFDFYCMLWDNKKEK</sequence>
<dbReference type="CDD" id="cd04301">
    <property type="entry name" value="NAT_SF"/>
    <property type="match status" value="1"/>
</dbReference>
<accession>A0ABQ8Y0K1</accession>
<evidence type="ECO:0000259" key="1">
    <source>
        <dbReference type="PROSITE" id="PS51186"/>
    </source>
</evidence>
<dbReference type="SUPFAM" id="SSF55729">
    <property type="entry name" value="Acyl-CoA N-acyltransferases (Nat)"/>
    <property type="match status" value="1"/>
</dbReference>
<dbReference type="PROSITE" id="PS51186">
    <property type="entry name" value="GNAT"/>
    <property type="match status" value="1"/>
</dbReference>
<dbReference type="PANTHER" id="PTHR42791:SF1">
    <property type="entry name" value="N-ACETYLTRANSFERASE DOMAIN-CONTAINING PROTEIN"/>
    <property type="match status" value="1"/>
</dbReference>
<evidence type="ECO:0000313" key="2">
    <source>
        <dbReference type="EMBL" id="KAJ6238363.1"/>
    </source>
</evidence>
<dbReference type="InterPro" id="IPR000182">
    <property type="entry name" value="GNAT_dom"/>
</dbReference>
<proteinExistence type="predicted"/>
<gene>
    <name evidence="2" type="ORF">M0813_26333</name>
</gene>
<dbReference type="Pfam" id="PF00583">
    <property type="entry name" value="Acetyltransf_1"/>
    <property type="match status" value="1"/>
</dbReference>
<name>A0ABQ8Y0K1_9EUKA</name>
<dbReference type="InterPro" id="IPR016181">
    <property type="entry name" value="Acyl_CoA_acyltransferase"/>
</dbReference>
<keyword evidence="3" id="KW-1185">Reference proteome</keyword>